<evidence type="ECO:0000313" key="4">
    <source>
        <dbReference type="EMBL" id="MBU3065347.1"/>
    </source>
</evidence>
<feature type="region of interest" description="Disordered" evidence="1">
    <location>
        <begin position="114"/>
        <end position="137"/>
    </location>
</feature>
<keyword evidence="2" id="KW-0812">Transmembrane</keyword>
<dbReference type="InterPro" id="IPR012551">
    <property type="entry name" value="DUF1707_SHOCT-like"/>
</dbReference>
<proteinExistence type="predicted"/>
<organism evidence="4 5">
    <name type="scientific">Nocardia albiluteola</name>
    <dbReference type="NCBI Taxonomy" id="2842303"/>
    <lineage>
        <taxon>Bacteria</taxon>
        <taxon>Bacillati</taxon>
        <taxon>Actinomycetota</taxon>
        <taxon>Actinomycetes</taxon>
        <taxon>Mycobacteriales</taxon>
        <taxon>Nocardiaceae</taxon>
        <taxon>Nocardia</taxon>
    </lineage>
</organism>
<comment type="caution">
    <text evidence="4">The sequence shown here is derived from an EMBL/GenBank/DDBJ whole genome shotgun (WGS) entry which is preliminary data.</text>
</comment>
<reference evidence="4 5" key="1">
    <citation type="submission" date="2021-06" db="EMBL/GenBank/DDBJ databases">
        <title>Actinomycetes sequencing.</title>
        <authorList>
            <person name="Shan Q."/>
        </authorList>
    </citation>
    <scope>NUCLEOTIDE SEQUENCE [LARGE SCALE GENOMIC DNA]</scope>
    <source>
        <strain evidence="4 5">NEAU-G5</strain>
    </source>
</reference>
<dbReference type="PANTHER" id="PTHR40763">
    <property type="entry name" value="MEMBRANE PROTEIN-RELATED"/>
    <property type="match status" value="1"/>
</dbReference>
<sequence length="271" mass="28901">MSSEHPQDGAALRASDLDRSMAGTALDNAYADGELDNAEYHSRLEAATRAKTRGDLHALLGDLQVPHPLTELPAEPAPAPARRGSWGPIVLAVAIAIAIIVVVIVIVALPTGRTRSSRPASMPYGPATASSNARPDYTPEDAALLQHLPTGYDQTNCYHQNPEPSEVAALHCDPYAGRLEAAFFLYPDAATLQQSYDNDRQSSAHTACADGAPDNAYSAGRYECILSNGAGVVPTIEFTSNPQNVLGVYFAAGPNDAAGLMNWWKQHNRLR</sequence>
<evidence type="ECO:0000256" key="2">
    <source>
        <dbReference type="SAM" id="Phobius"/>
    </source>
</evidence>
<accession>A0ABS6B4W1</accession>
<keyword evidence="5" id="KW-1185">Reference proteome</keyword>
<dbReference type="Pfam" id="PF08044">
    <property type="entry name" value="DUF1707"/>
    <property type="match status" value="1"/>
</dbReference>
<dbReference type="Proteomes" id="UP000733379">
    <property type="component" value="Unassembled WGS sequence"/>
</dbReference>
<protein>
    <submittedName>
        <fullName evidence="4">DUF1707 domain-containing protein</fullName>
    </submittedName>
</protein>
<keyword evidence="2" id="KW-0472">Membrane</keyword>
<dbReference type="PANTHER" id="PTHR40763:SF4">
    <property type="entry name" value="DUF1707 DOMAIN-CONTAINING PROTEIN"/>
    <property type="match status" value="1"/>
</dbReference>
<name>A0ABS6B4W1_9NOCA</name>
<keyword evidence="2" id="KW-1133">Transmembrane helix</keyword>
<feature type="transmembrane region" description="Helical" evidence="2">
    <location>
        <begin position="86"/>
        <end position="109"/>
    </location>
</feature>
<dbReference type="RefSeq" id="WP_215921406.1">
    <property type="nucleotide sequence ID" value="NZ_JAHKNI010000010.1"/>
</dbReference>
<dbReference type="EMBL" id="JAHKNI010000010">
    <property type="protein sequence ID" value="MBU3065347.1"/>
    <property type="molecule type" value="Genomic_DNA"/>
</dbReference>
<evidence type="ECO:0000256" key="1">
    <source>
        <dbReference type="SAM" id="MobiDB-lite"/>
    </source>
</evidence>
<gene>
    <name evidence="4" type="ORF">KO481_27940</name>
</gene>
<evidence type="ECO:0000259" key="3">
    <source>
        <dbReference type="Pfam" id="PF08044"/>
    </source>
</evidence>
<evidence type="ECO:0000313" key="5">
    <source>
        <dbReference type="Proteomes" id="UP000733379"/>
    </source>
</evidence>
<feature type="domain" description="DUF1707" evidence="3">
    <location>
        <begin position="12"/>
        <end position="64"/>
    </location>
</feature>